<comment type="caution">
    <text evidence="3">The sequence shown here is derived from an EMBL/GenBank/DDBJ whole genome shotgun (WGS) entry which is preliminary data.</text>
</comment>
<gene>
    <name evidence="3" type="ORF">HND93_07565</name>
</gene>
<evidence type="ECO:0000313" key="4">
    <source>
        <dbReference type="Proteomes" id="UP000584642"/>
    </source>
</evidence>
<reference evidence="3 4" key="1">
    <citation type="submission" date="2020-05" db="EMBL/GenBank/DDBJ databases">
        <title>Azospirillum oleiclasticum sp. nov, a nitrogen-fixing and heavy crude oil-emulsifying bacterium isolated from the crude oil of Yumen Oilfield.</title>
        <authorList>
            <person name="Wu D."/>
            <person name="Cai M."/>
            <person name="Zhang X."/>
        </authorList>
    </citation>
    <scope>NUCLEOTIDE SEQUENCE [LARGE SCALE GENOMIC DNA]</scope>
    <source>
        <strain evidence="3 4">ROY-1-1-2</strain>
    </source>
</reference>
<dbReference type="PANTHER" id="PTHR30441:SF4">
    <property type="entry name" value="PROTEIN ASMA"/>
    <property type="match status" value="1"/>
</dbReference>
<dbReference type="PANTHER" id="PTHR30441">
    <property type="entry name" value="DUF748 DOMAIN-CONTAINING PROTEIN"/>
    <property type="match status" value="1"/>
</dbReference>
<evidence type="ECO:0000259" key="2">
    <source>
        <dbReference type="Pfam" id="PF05170"/>
    </source>
</evidence>
<accession>A0ABX2TA62</accession>
<dbReference type="InterPro" id="IPR007844">
    <property type="entry name" value="AsmA"/>
</dbReference>
<feature type="domain" description="AsmA" evidence="2">
    <location>
        <begin position="742"/>
        <end position="999"/>
    </location>
</feature>
<evidence type="ECO:0000256" key="1">
    <source>
        <dbReference type="SAM" id="MobiDB-lite"/>
    </source>
</evidence>
<dbReference type="Proteomes" id="UP000584642">
    <property type="component" value="Unassembled WGS sequence"/>
</dbReference>
<name>A0ABX2TA62_9PROT</name>
<feature type="domain" description="AsmA" evidence="2">
    <location>
        <begin position="2"/>
        <end position="185"/>
    </location>
</feature>
<feature type="region of interest" description="Disordered" evidence="1">
    <location>
        <begin position="339"/>
        <end position="374"/>
    </location>
</feature>
<keyword evidence="4" id="KW-1185">Reference proteome</keyword>
<sequence length="1099" mass="112614">MRKLLIAVLAVLGVLLAAVLVLPAVIDWNSHKGMIAARISAATGRAVSLDGDISLSLFPTPQVSVAGARLANPPGFALPDMAALKRLDVTVALMPLLGGRVQVESLTFIEPLFVFETAKTGAFNWEFDGDRPAPDGSDTGTGGRFVPMVSFDEVTIEKGTVLYRDDRTGKEEKAEALDARVVAASLAGPFQMHGTFRLRGVPVRGEVTTGRFTEGAAVPVRAALTFPETETTLRFAGIAAAAPGGGTRAQGDLRAEGANLATALAPFGADARVMQRLGQPFSLRAAVEGAGDLLAFNGLEMQVGDMRASGSASLDTGDHPRAKLALTLNRLDLDAWLSGNGKSSTVQPPAAQPSRGRPAQTAEPPRTAGGFELPKGMSAQADIVAEAVTFNGALVRQARLEASLADGVVTIERVAALLPGGSDVVAGGTLSTSAGQPVLDLRLEASADNLRGVLEWLKQDVKAIPPDRLRKASFGARIQGRPGRVDVTGIDLRVDTSHVTGGVAYVDRGRPAYGVRLDIDRLNLDAYLPAPADAPATAPAAGGTARGGTAPGPLDELRRVDVNLQLNAGNLTYRGMTAQGLALDATAAGGVVVLRDVKVADLAGMSGQASGRIGRLSPLGQADLSVNAEAPSLAGLARHVAWPAGAPTPERLGPVTLRGRFAGDLDRLTLDVELGAAGGNLTAGGTLASLSGTPQADIKLRTTHPELGALLSLLNPATAPASYGAVDLYGELRGGAAALSVKGLQGTVAGTSVTGEGGYRSEAGRPRVELDLQTGDIDLDRLAAPPPATRPEPARGGNTARPAPAPPAAGGETFDLSWLSAFDGRLGLTSSAVAGGGLRLENPALRATLSGGVLTLEQLDGGLLGGQVGATGRLAAPADGVPQAQLDLTVVKAKPGTLAGDRTLGISGGTIDLDAELSAFGRSSQAMLQSLSGQGRLAARDGSVRGFDMAALAQRLTARLERPQDAIQALARALQGGDTSFGSLDGSFTVERGVVRSDDLALTAPLGDAAAAGQIDLPAGTVNAQVRVQVRADDAVPPLTLRLTGPLDKPTRSFDLKEVQAFIARRAAEGALDRVAPGLPVPGDKAQGIIRDLLEGLRR</sequence>
<protein>
    <submittedName>
        <fullName evidence="3">AsmA family protein</fullName>
    </submittedName>
</protein>
<organism evidence="3 4">
    <name type="scientific">Azospirillum oleiclasticum</name>
    <dbReference type="NCBI Taxonomy" id="2735135"/>
    <lineage>
        <taxon>Bacteria</taxon>
        <taxon>Pseudomonadati</taxon>
        <taxon>Pseudomonadota</taxon>
        <taxon>Alphaproteobacteria</taxon>
        <taxon>Rhodospirillales</taxon>
        <taxon>Azospirillaceae</taxon>
        <taxon>Azospirillum</taxon>
    </lineage>
</organism>
<dbReference type="EMBL" id="JABFDB010000003">
    <property type="protein sequence ID" value="NYZ19565.1"/>
    <property type="molecule type" value="Genomic_DNA"/>
</dbReference>
<proteinExistence type="predicted"/>
<feature type="region of interest" description="Disordered" evidence="1">
    <location>
        <begin position="780"/>
        <end position="812"/>
    </location>
</feature>
<dbReference type="InterPro" id="IPR052894">
    <property type="entry name" value="AsmA-related"/>
</dbReference>
<dbReference type="Pfam" id="PF05170">
    <property type="entry name" value="AsmA"/>
    <property type="match status" value="2"/>
</dbReference>
<evidence type="ECO:0000313" key="3">
    <source>
        <dbReference type="EMBL" id="NYZ19565.1"/>
    </source>
</evidence>
<dbReference type="RefSeq" id="WP_180281342.1">
    <property type="nucleotide sequence ID" value="NZ_JABFDB010000003.1"/>
</dbReference>